<dbReference type="RefSeq" id="WP_377020948.1">
    <property type="nucleotide sequence ID" value="NZ_JBHLTS010000004.1"/>
</dbReference>
<dbReference type="EMBL" id="JBHLTS010000004">
    <property type="protein sequence ID" value="MFC0513075.1"/>
    <property type="molecule type" value="Genomic_DNA"/>
</dbReference>
<protein>
    <submittedName>
        <fullName evidence="4">Alpha/beta hydrolase</fullName>
    </submittedName>
</protein>
<name>A0ABV6L022_9SPHI</name>
<proteinExistence type="inferred from homology"/>
<dbReference type="Proteomes" id="UP001589828">
    <property type="component" value="Unassembled WGS sequence"/>
</dbReference>
<dbReference type="InterPro" id="IPR003140">
    <property type="entry name" value="PLipase/COase/thioEstase"/>
</dbReference>
<dbReference type="PANTHER" id="PTHR10655">
    <property type="entry name" value="LYSOPHOSPHOLIPASE-RELATED"/>
    <property type="match status" value="1"/>
</dbReference>
<comment type="caution">
    <text evidence="4">The sequence shown here is derived from an EMBL/GenBank/DDBJ whole genome shotgun (WGS) entry which is preliminary data.</text>
</comment>
<dbReference type="GO" id="GO:0016787">
    <property type="term" value="F:hydrolase activity"/>
    <property type="evidence" value="ECO:0007669"/>
    <property type="project" value="UniProtKB-KW"/>
</dbReference>
<comment type="similarity">
    <text evidence="1">Belongs to the AB hydrolase superfamily. AB hydrolase 2 family.</text>
</comment>
<dbReference type="Pfam" id="PF02230">
    <property type="entry name" value="Abhydrolase_2"/>
    <property type="match status" value="1"/>
</dbReference>
<organism evidence="4 5">
    <name type="scientific">Mucilaginibacter angelicae</name>
    <dbReference type="NCBI Taxonomy" id="869718"/>
    <lineage>
        <taxon>Bacteria</taxon>
        <taxon>Pseudomonadati</taxon>
        <taxon>Bacteroidota</taxon>
        <taxon>Sphingobacteriia</taxon>
        <taxon>Sphingobacteriales</taxon>
        <taxon>Sphingobacteriaceae</taxon>
        <taxon>Mucilaginibacter</taxon>
    </lineage>
</organism>
<keyword evidence="2 4" id="KW-0378">Hydrolase</keyword>
<evidence type="ECO:0000256" key="1">
    <source>
        <dbReference type="ARBA" id="ARBA00006499"/>
    </source>
</evidence>
<dbReference type="PANTHER" id="PTHR10655:SF17">
    <property type="entry name" value="LYSOPHOSPHOLIPASE-LIKE PROTEIN 1"/>
    <property type="match status" value="1"/>
</dbReference>
<feature type="domain" description="Phospholipase/carboxylesterase/thioesterase" evidence="3">
    <location>
        <begin position="16"/>
        <end position="202"/>
    </location>
</feature>
<evidence type="ECO:0000313" key="5">
    <source>
        <dbReference type="Proteomes" id="UP001589828"/>
    </source>
</evidence>
<accession>A0ABV6L022</accession>
<evidence type="ECO:0000259" key="3">
    <source>
        <dbReference type="Pfam" id="PF02230"/>
    </source>
</evidence>
<evidence type="ECO:0000256" key="2">
    <source>
        <dbReference type="ARBA" id="ARBA00022801"/>
    </source>
</evidence>
<dbReference type="InterPro" id="IPR050565">
    <property type="entry name" value="LYPA1-2/EST-like"/>
</dbReference>
<dbReference type="Gene3D" id="3.40.50.1820">
    <property type="entry name" value="alpha/beta hydrolase"/>
    <property type="match status" value="1"/>
</dbReference>
<dbReference type="SUPFAM" id="SSF53474">
    <property type="entry name" value="alpha/beta-Hydrolases"/>
    <property type="match status" value="1"/>
</dbReference>
<reference evidence="4 5" key="1">
    <citation type="submission" date="2024-09" db="EMBL/GenBank/DDBJ databases">
        <authorList>
            <person name="Sun Q."/>
            <person name="Mori K."/>
        </authorList>
    </citation>
    <scope>NUCLEOTIDE SEQUENCE [LARGE SCALE GENOMIC DNA]</scope>
    <source>
        <strain evidence="4 5">NCAIM B.02415</strain>
    </source>
</reference>
<keyword evidence="5" id="KW-1185">Reference proteome</keyword>
<sequence length="206" mass="22827">MDLYENTLYFGEMFPKTTKAIIMIHGRGSEAADIVNSFEGVLPIYDYYIAAPNAIGGSWYPHSFLVPQEDNEPMLSVALNLLQELVNDLTDTGYQRRDIFILGFSQGACLALEFAARNASEFGGIFVLSGGLIGDHIDNELYRGDFKDTPVFLGCSDVDGHIPLQRVKESSAVCRRLGARVIEKIYPGMGHTVNRDEIDEVSIILK</sequence>
<dbReference type="InterPro" id="IPR029058">
    <property type="entry name" value="AB_hydrolase_fold"/>
</dbReference>
<evidence type="ECO:0000313" key="4">
    <source>
        <dbReference type="EMBL" id="MFC0513075.1"/>
    </source>
</evidence>
<gene>
    <name evidence="4" type="ORF">ACFFGT_02650</name>
</gene>